<dbReference type="EMBL" id="KV926667">
    <property type="protein sequence ID" value="PIO37253.1"/>
    <property type="molecule type" value="Genomic_DNA"/>
</dbReference>
<evidence type="ECO:0000313" key="1">
    <source>
        <dbReference type="EMBL" id="PIO37253.1"/>
    </source>
</evidence>
<keyword evidence="2" id="KW-1185">Reference proteome</keyword>
<dbReference type="Proteomes" id="UP000228934">
    <property type="component" value="Unassembled WGS sequence"/>
</dbReference>
<dbReference type="OrthoDB" id="10051815at2759"/>
<protein>
    <submittedName>
        <fullName evidence="1">Uncharacterized protein</fullName>
    </submittedName>
</protein>
<organism evidence="1 2">
    <name type="scientific">Aquarana catesbeiana</name>
    <name type="common">American bullfrog</name>
    <name type="synonym">Rana catesbeiana</name>
    <dbReference type="NCBI Taxonomy" id="8400"/>
    <lineage>
        <taxon>Eukaryota</taxon>
        <taxon>Metazoa</taxon>
        <taxon>Chordata</taxon>
        <taxon>Craniata</taxon>
        <taxon>Vertebrata</taxon>
        <taxon>Euteleostomi</taxon>
        <taxon>Amphibia</taxon>
        <taxon>Batrachia</taxon>
        <taxon>Anura</taxon>
        <taxon>Neobatrachia</taxon>
        <taxon>Ranoidea</taxon>
        <taxon>Ranidae</taxon>
        <taxon>Aquarana</taxon>
    </lineage>
</organism>
<gene>
    <name evidence="1" type="ORF">AB205_0155420</name>
</gene>
<evidence type="ECO:0000313" key="2">
    <source>
        <dbReference type="Proteomes" id="UP000228934"/>
    </source>
</evidence>
<proteinExistence type="predicted"/>
<reference evidence="2" key="1">
    <citation type="journal article" date="2017" name="Nat. Commun.">
        <title>The North American bullfrog draft genome provides insight into hormonal regulation of long noncoding RNA.</title>
        <authorList>
            <person name="Hammond S.A."/>
            <person name="Warren R.L."/>
            <person name="Vandervalk B.P."/>
            <person name="Kucuk E."/>
            <person name="Khan H."/>
            <person name="Gibb E.A."/>
            <person name="Pandoh P."/>
            <person name="Kirk H."/>
            <person name="Zhao Y."/>
            <person name="Jones M."/>
            <person name="Mungall A.J."/>
            <person name="Coope R."/>
            <person name="Pleasance S."/>
            <person name="Moore R.A."/>
            <person name="Holt R.A."/>
            <person name="Round J.M."/>
            <person name="Ohora S."/>
            <person name="Walle B.V."/>
            <person name="Veldhoen N."/>
            <person name="Helbing C.C."/>
            <person name="Birol I."/>
        </authorList>
    </citation>
    <scope>NUCLEOTIDE SEQUENCE [LARGE SCALE GENOMIC DNA]</scope>
</reference>
<accession>A0A2G9SCK7</accession>
<sequence>MNCKNIHFCQAQEVREAGILHLSVTVVDLVSSSEHRPQPLQGVFVLVLSFNFNFLELQKRAAAVSPVCKQDGEKSPASSIF</sequence>
<name>A0A2G9SCK7_AQUCT</name>
<dbReference type="AlphaFoldDB" id="A0A2G9SCK7"/>